<dbReference type="InterPro" id="IPR001602">
    <property type="entry name" value="UPF0047_YjbQ-like"/>
</dbReference>
<protein>
    <submittedName>
        <fullName evidence="2">YjbQ family protein</fullName>
    </submittedName>
</protein>
<reference evidence="2" key="1">
    <citation type="submission" date="2020-08" db="EMBL/GenBank/DDBJ databases">
        <title>Genomic insights into the carbon and energy metabolism of the first obligate autotrophic acetogenic bacterium Aceticella autotrophica gen. nov., sp. nov.</title>
        <authorList>
            <person name="Toshchakov S.V."/>
            <person name="Elcheninov A.G."/>
            <person name="Kublanov I.V."/>
            <person name="Frolov E.N."/>
            <person name="Lebedinsky A.V."/>
        </authorList>
    </citation>
    <scope>NUCLEOTIDE SEQUENCE</scope>
    <source>
        <strain evidence="2">3443-3Ac</strain>
    </source>
</reference>
<sequence>MIIHEINTPVREVMMDITNIVDSEIEKCGVRDGSCIVFVPHTTAGITLNENADPDVKCDIMLSLREMIPDIRFKHVEGNSDAHIKASLIGSSVNLIIENGKLALGTWQGIFFCEFDGPRKRKIYIKIVKS</sequence>
<comment type="similarity">
    <text evidence="1">Belongs to the UPF0047 family.</text>
</comment>
<dbReference type="Gene3D" id="2.60.120.460">
    <property type="entry name" value="YjbQ-like"/>
    <property type="match status" value="1"/>
</dbReference>
<dbReference type="PANTHER" id="PTHR30615">
    <property type="entry name" value="UNCHARACTERIZED PROTEIN YJBQ-RELATED"/>
    <property type="match status" value="1"/>
</dbReference>
<dbReference type="PANTHER" id="PTHR30615:SF8">
    <property type="entry name" value="UPF0047 PROTEIN C4A8.02C"/>
    <property type="match status" value="1"/>
</dbReference>
<dbReference type="InterPro" id="IPR035917">
    <property type="entry name" value="YjbQ-like_sf"/>
</dbReference>
<organism evidence="2 3">
    <name type="scientific">Aceticella autotrophica</name>
    <dbReference type="NCBI Taxonomy" id="2755338"/>
    <lineage>
        <taxon>Bacteria</taxon>
        <taxon>Bacillati</taxon>
        <taxon>Bacillota</taxon>
        <taxon>Clostridia</taxon>
        <taxon>Thermoanaerobacterales</taxon>
        <taxon>Thermoanaerobacteraceae</taxon>
        <taxon>Aceticella</taxon>
    </lineage>
</organism>
<gene>
    <name evidence="2" type="ORF">ACETAC_07850</name>
</gene>
<dbReference type="KEGG" id="aaut:ACETAC_07850"/>
<dbReference type="RefSeq" id="WP_284679481.1">
    <property type="nucleotide sequence ID" value="NZ_CP060096.1"/>
</dbReference>
<name>A0A975AUR1_9THEO</name>
<accession>A0A975AUR1</accession>
<dbReference type="Proteomes" id="UP000671913">
    <property type="component" value="Chromosome"/>
</dbReference>
<keyword evidence="3" id="KW-1185">Reference proteome</keyword>
<proteinExistence type="inferred from homology"/>
<evidence type="ECO:0000313" key="2">
    <source>
        <dbReference type="EMBL" id="QSZ26797.1"/>
    </source>
</evidence>
<dbReference type="EMBL" id="CP060096">
    <property type="protein sequence ID" value="QSZ26797.1"/>
    <property type="molecule type" value="Genomic_DNA"/>
</dbReference>
<dbReference type="PROSITE" id="PS01314">
    <property type="entry name" value="UPF0047"/>
    <property type="match status" value="1"/>
</dbReference>
<evidence type="ECO:0000256" key="1">
    <source>
        <dbReference type="ARBA" id="ARBA00005534"/>
    </source>
</evidence>
<dbReference type="PIRSF" id="PIRSF004681">
    <property type="entry name" value="UCP004681"/>
    <property type="match status" value="1"/>
</dbReference>
<evidence type="ECO:0000313" key="3">
    <source>
        <dbReference type="Proteomes" id="UP000671913"/>
    </source>
</evidence>
<dbReference type="Pfam" id="PF01894">
    <property type="entry name" value="YjbQ"/>
    <property type="match status" value="1"/>
</dbReference>
<dbReference type="NCBIfam" id="TIGR00149">
    <property type="entry name" value="TIGR00149_YjbQ"/>
    <property type="match status" value="1"/>
</dbReference>
<dbReference type="SUPFAM" id="SSF111038">
    <property type="entry name" value="YjbQ-like"/>
    <property type="match status" value="1"/>
</dbReference>
<dbReference type="AlphaFoldDB" id="A0A975AUR1"/>